<comment type="caution">
    <text evidence="2">The sequence shown here is derived from an EMBL/GenBank/DDBJ whole genome shotgun (WGS) entry which is preliminary data.</text>
</comment>
<evidence type="ECO:0008006" key="4">
    <source>
        <dbReference type="Google" id="ProtNLM"/>
    </source>
</evidence>
<keyword evidence="1" id="KW-0472">Membrane</keyword>
<dbReference type="FunFam" id="3.40.190.10:FF:000160">
    <property type="entry name" value="GLutamate Receptor family (AMPA)"/>
    <property type="match status" value="1"/>
</dbReference>
<dbReference type="Proteomes" id="UP001176961">
    <property type="component" value="Unassembled WGS sequence"/>
</dbReference>
<keyword evidence="3" id="KW-1185">Reference proteome</keyword>
<dbReference type="EMBL" id="CATQJL010000112">
    <property type="protein sequence ID" value="CAJ0595095.1"/>
    <property type="molecule type" value="Genomic_DNA"/>
</dbReference>
<evidence type="ECO:0000313" key="3">
    <source>
        <dbReference type="Proteomes" id="UP001176961"/>
    </source>
</evidence>
<sequence length="199" mass="22349">MDRFMQESKLPSSVEEAIQRVRDPKEDFAYIDDATVVKYAAYTDCQLEQIGTEFSRKPYAIAVQSGHILKDRISSAILKLLNQRKLETLKEKWWNNNPNKAICADTSDESDGISIQNIGGVFIVILGGIVISVITLCIEYFYQRKSSVHDLENHNDVEERKETNGASLASLRYHNNSSGSANHNNHATSFAADNAGFQY</sequence>
<keyword evidence="1" id="KW-1133">Transmembrane helix</keyword>
<feature type="transmembrane region" description="Helical" evidence="1">
    <location>
        <begin position="118"/>
        <end position="142"/>
    </location>
</feature>
<evidence type="ECO:0000313" key="2">
    <source>
        <dbReference type="EMBL" id="CAJ0595095.1"/>
    </source>
</evidence>
<accession>A0AA36GN58</accession>
<organism evidence="2 3">
    <name type="scientific">Cylicocyclus nassatus</name>
    <name type="common">Nematode worm</name>
    <dbReference type="NCBI Taxonomy" id="53992"/>
    <lineage>
        <taxon>Eukaryota</taxon>
        <taxon>Metazoa</taxon>
        <taxon>Ecdysozoa</taxon>
        <taxon>Nematoda</taxon>
        <taxon>Chromadorea</taxon>
        <taxon>Rhabditida</taxon>
        <taxon>Rhabditina</taxon>
        <taxon>Rhabditomorpha</taxon>
        <taxon>Strongyloidea</taxon>
        <taxon>Strongylidae</taxon>
        <taxon>Cylicocyclus</taxon>
    </lineage>
</organism>
<name>A0AA36GN58_CYLNA</name>
<proteinExistence type="predicted"/>
<keyword evidence="1" id="KW-0812">Transmembrane</keyword>
<gene>
    <name evidence="2" type="ORF">CYNAS_LOCUS7078</name>
</gene>
<dbReference type="SUPFAM" id="SSF53850">
    <property type="entry name" value="Periplasmic binding protein-like II"/>
    <property type="match status" value="1"/>
</dbReference>
<dbReference type="InterPro" id="IPR015683">
    <property type="entry name" value="Ionotropic_Glu_rcpt"/>
</dbReference>
<evidence type="ECO:0000256" key="1">
    <source>
        <dbReference type="SAM" id="Phobius"/>
    </source>
</evidence>
<reference evidence="2" key="1">
    <citation type="submission" date="2023-07" db="EMBL/GenBank/DDBJ databases">
        <authorList>
            <consortium name="CYATHOMIX"/>
        </authorList>
    </citation>
    <scope>NUCLEOTIDE SEQUENCE</scope>
    <source>
        <strain evidence="2">N/A</strain>
    </source>
</reference>
<dbReference type="AlphaFoldDB" id="A0AA36GN58"/>
<dbReference type="PANTHER" id="PTHR18966">
    <property type="entry name" value="IONOTROPIC GLUTAMATE RECEPTOR"/>
    <property type="match status" value="1"/>
</dbReference>
<dbReference type="Gene3D" id="3.40.190.10">
    <property type="entry name" value="Periplasmic binding protein-like II"/>
    <property type="match status" value="2"/>
</dbReference>
<protein>
    <recommendedName>
        <fullName evidence="4">Ionotropic glutamate receptor C-terminal domain-containing protein</fullName>
    </recommendedName>
</protein>